<evidence type="ECO:0000313" key="3">
    <source>
        <dbReference type="Proteomes" id="UP001500879"/>
    </source>
</evidence>
<proteinExistence type="predicted"/>
<evidence type="ECO:0000313" key="2">
    <source>
        <dbReference type="EMBL" id="GAA0436746.1"/>
    </source>
</evidence>
<dbReference type="EMBL" id="BAAABX010000086">
    <property type="protein sequence ID" value="GAA0436746.1"/>
    <property type="molecule type" value="Genomic_DNA"/>
</dbReference>
<gene>
    <name evidence="2" type="ORF">GCM10010357_67780</name>
</gene>
<reference evidence="2 3" key="1">
    <citation type="journal article" date="2019" name="Int. J. Syst. Evol. Microbiol.">
        <title>The Global Catalogue of Microorganisms (GCM) 10K type strain sequencing project: providing services to taxonomists for standard genome sequencing and annotation.</title>
        <authorList>
            <consortium name="The Broad Institute Genomics Platform"/>
            <consortium name="The Broad Institute Genome Sequencing Center for Infectious Disease"/>
            <person name="Wu L."/>
            <person name="Ma J."/>
        </authorList>
    </citation>
    <scope>NUCLEOTIDE SEQUENCE [LARGE SCALE GENOMIC DNA]</scope>
    <source>
        <strain evidence="2 3">JCM 4788</strain>
    </source>
</reference>
<evidence type="ECO:0000256" key="1">
    <source>
        <dbReference type="SAM" id="MobiDB-lite"/>
    </source>
</evidence>
<keyword evidence="3" id="KW-1185">Reference proteome</keyword>
<comment type="caution">
    <text evidence="2">The sequence shown here is derived from an EMBL/GenBank/DDBJ whole genome shotgun (WGS) entry which is preliminary data.</text>
</comment>
<sequence>MSVTFTWTWVKPGLGCPWESTLTTLPETRGGEGLGLVVGGPVGGRVAGGAGGGDVEGPEVVGPARVGEGGGGVGGGGSGDLSIRGSTTPRTPARPAVAHHNRMCGQNRVPGGIGGPGGSPGCMAVPSMWSRHVPRAWA</sequence>
<organism evidence="2 3">
    <name type="scientific">Streptomyces luteireticuli</name>
    <dbReference type="NCBI Taxonomy" id="173858"/>
    <lineage>
        <taxon>Bacteria</taxon>
        <taxon>Bacillati</taxon>
        <taxon>Actinomycetota</taxon>
        <taxon>Actinomycetes</taxon>
        <taxon>Kitasatosporales</taxon>
        <taxon>Streptomycetaceae</taxon>
        <taxon>Streptomyces</taxon>
    </lineage>
</organism>
<protein>
    <submittedName>
        <fullName evidence="2">Uncharacterized protein</fullName>
    </submittedName>
</protein>
<accession>A0ABN0Z704</accession>
<feature type="region of interest" description="Disordered" evidence="1">
    <location>
        <begin position="50"/>
        <end position="105"/>
    </location>
</feature>
<feature type="compositionally biased region" description="Gly residues" evidence="1">
    <location>
        <begin position="67"/>
        <end position="79"/>
    </location>
</feature>
<name>A0ABN0Z704_9ACTN</name>
<dbReference type="Proteomes" id="UP001500879">
    <property type="component" value="Unassembled WGS sequence"/>
</dbReference>